<dbReference type="InterPro" id="IPR045066">
    <property type="entry name" value="Beta_CA_cladeB"/>
</dbReference>
<feature type="binding site" evidence="7">
    <location>
        <position position="119"/>
    </location>
    <ligand>
        <name>Zn(2+)</name>
        <dbReference type="ChEBI" id="CHEBI:29105"/>
    </ligand>
</feature>
<keyword evidence="3 7" id="KW-0479">Metal-binding</keyword>
<dbReference type="GO" id="GO:0008270">
    <property type="term" value="F:zinc ion binding"/>
    <property type="evidence" value="ECO:0007669"/>
    <property type="project" value="UniProtKB-UniRule"/>
</dbReference>
<comment type="cofactor">
    <cofactor evidence="7">
        <name>Zn(2+)</name>
        <dbReference type="ChEBI" id="CHEBI:29105"/>
    </cofactor>
    <text evidence="7">Binds 1 zinc ion per subunit.</text>
</comment>
<dbReference type="KEGG" id="plad:PPGU16_14590"/>
<evidence type="ECO:0000256" key="2">
    <source>
        <dbReference type="ARBA" id="ARBA00012925"/>
    </source>
</evidence>
<dbReference type="EMBL" id="AP023174">
    <property type="protein sequence ID" value="BCF88392.1"/>
    <property type="molecule type" value="Genomic_DNA"/>
</dbReference>
<proteinExistence type="inferred from homology"/>
<dbReference type="Proteomes" id="UP000510888">
    <property type="component" value="Chromosome 1"/>
</dbReference>
<evidence type="ECO:0000256" key="5">
    <source>
        <dbReference type="ARBA" id="ARBA00023239"/>
    </source>
</evidence>
<comment type="catalytic activity">
    <reaction evidence="6 8">
        <text>hydrogencarbonate + H(+) = CO2 + H2O</text>
        <dbReference type="Rhea" id="RHEA:10748"/>
        <dbReference type="ChEBI" id="CHEBI:15377"/>
        <dbReference type="ChEBI" id="CHEBI:15378"/>
        <dbReference type="ChEBI" id="CHEBI:16526"/>
        <dbReference type="ChEBI" id="CHEBI:17544"/>
        <dbReference type="EC" id="4.2.1.1"/>
    </reaction>
</comment>
<feature type="binding site" evidence="7">
    <location>
        <position position="116"/>
    </location>
    <ligand>
        <name>Zn(2+)</name>
        <dbReference type="ChEBI" id="CHEBI:29105"/>
    </ligand>
</feature>
<dbReference type="InterPro" id="IPR001765">
    <property type="entry name" value="Carbonic_anhydrase"/>
</dbReference>
<evidence type="ECO:0000256" key="1">
    <source>
        <dbReference type="ARBA" id="ARBA00006217"/>
    </source>
</evidence>
<dbReference type="PROSITE" id="PS00704">
    <property type="entry name" value="PROK_CO2_ANHYDRASE_1"/>
    <property type="match status" value="1"/>
</dbReference>
<keyword evidence="4 7" id="KW-0862">Zinc</keyword>
<evidence type="ECO:0000256" key="8">
    <source>
        <dbReference type="RuleBase" id="RU003956"/>
    </source>
</evidence>
<dbReference type="Pfam" id="PF00484">
    <property type="entry name" value="Pro_CA"/>
    <property type="match status" value="1"/>
</dbReference>
<name>A0A7I8BIE4_9BURK</name>
<feature type="binding site" evidence="7">
    <location>
        <position position="57"/>
    </location>
    <ligand>
        <name>Zn(2+)</name>
        <dbReference type="ChEBI" id="CHEBI:29105"/>
    </ligand>
</feature>
<dbReference type="GO" id="GO:0004089">
    <property type="term" value="F:carbonate dehydratase activity"/>
    <property type="evidence" value="ECO:0007669"/>
    <property type="project" value="UniProtKB-UniRule"/>
</dbReference>
<dbReference type="PANTHER" id="PTHR11002:SF76">
    <property type="entry name" value="CARBONIC ANHYDRASE"/>
    <property type="match status" value="1"/>
</dbReference>
<evidence type="ECO:0000256" key="7">
    <source>
        <dbReference type="PIRSR" id="PIRSR601765-1"/>
    </source>
</evidence>
<dbReference type="EC" id="4.2.1.1" evidence="2 8"/>
<dbReference type="RefSeq" id="WP_180722350.1">
    <property type="nucleotide sequence ID" value="NZ_AP023174.1"/>
</dbReference>
<dbReference type="InterPro" id="IPR036874">
    <property type="entry name" value="Carbonic_anhydrase_sf"/>
</dbReference>
<dbReference type="SMART" id="SM00947">
    <property type="entry name" value="Pro_CA"/>
    <property type="match status" value="1"/>
</dbReference>
<dbReference type="PANTHER" id="PTHR11002">
    <property type="entry name" value="CARBONIC ANHYDRASE"/>
    <property type="match status" value="1"/>
</dbReference>
<dbReference type="SUPFAM" id="SSF53056">
    <property type="entry name" value="beta-carbonic anhydrase, cab"/>
    <property type="match status" value="1"/>
</dbReference>
<evidence type="ECO:0000313" key="10">
    <source>
        <dbReference type="Proteomes" id="UP000510888"/>
    </source>
</evidence>
<comment type="similarity">
    <text evidence="1 8">Belongs to the beta-class carbonic anhydrase family.</text>
</comment>
<feature type="binding site" evidence="7">
    <location>
        <position position="59"/>
    </location>
    <ligand>
        <name>Zn(2+)</name>
        <dbReference type="ChEBI" id="CHEBI:29105"/>
    </ligand>
</feature>
<evidence type="ECO:0000256" key="4">
    <source>
        <dbReference type="ARBA" id="ARBA00022833"/>
    </source>
</evidence>
<accession>A0A7I8BIE4</accession>
<comment type="function">
    <text evidence="8">Reversible hydration of carbon dioxide.</text>
</comment>
<evidence type="ECO:0000256" key="3">
    <source>
        <dbReference type="ARBA" id="ARBA00022723"/>
    </source>
</evidence>
<dbReference type="InterPro" id="IPR015892">
    <property type="entry name" value="Carbonic_anhydrase_CS"/>
</dbReference>
<organism evidence="9 10">
    <name type="scientific">Paraburkholderia largidicola</name>
    <dbReference type="NCBI Taxonomy" id="3014751"/>
    <lineage>
        <taxon>Bacteria</taxon>
        <taxon>Pseudomonadati</taxon>
        <taxon>Pseudomonadota</taxon>
        <taxon>Betaproteobacteria</taxon>
        <taxon>Burkholderiales</taxon>
        <taxon>Burkholderiaceae</taxon>
        <taxon>Paraburkholderia</taxon>
    </lineage>
</organism>
<reference evidence="9 10" key="1">
    <citation type="journal article" date="2020" name="Genes (Basel)">
        <title>Genomic Comparison of Insect Gut Symbionts from Divergent Burkholderia Subclades.</title>
        <authorList>
            <person name="Takeshita K."/>
            <person name="Kikuchi Y."/>
        </authorList>
    </citation>
    <scope>NUCLEOTIDE SEQUENCE [LARGE SCALE GENOMIC DNA]</scope>
    <source>
        <strain evidence="9 10">PGU16</strain>
    </source>
</reference>
<keyword evidence="5 8" id="KW-0456">Lyase</keyword>
<dbReference type="Gene3D" id="3.40.1050.10">
    <property type="entry name" value="Carbonic anhydrase"/>
    <property type="match status" value="1"/>
</dbReference>
<protein>
    <recommendedName>
        <fullName evidence="2 8">Carbonic anhydrase</fullName>
        <ecNumber evidence="2 8">4.2.1.1</ecNumber>
    </recommendedName>
    <alternativeName>
        <fullName evidence="8">Carbonate dehydratase</fullName>
    </alternativeName>
</protein>
<gene>
    <name evidence="9" type="ORF">PPGU16_14590</name>
</gene>
<dbReference type="CDD" id="cd00884">
    <property type="entry name" value="beta_CA_cladeB"/>
    <property type="match status" value="1"/>
</dbReference>
<dbReference type="PROSITE" id="PS00705">
    <property type="entry name" value="PROK_CO2_ANHYDRASE_2"/>
    <property type="match status" value="1"/>
</dbReference>
<evidence type="ECO:0000256" key="6">
    <source>
        <dbReference type="ARBA" id="ARBA00048348"/>
    </source>
</evidence>
<dbReference type="AlphaFoldDB" id="A0A7I8BIE4"/>
<keyword evidence="10" id="KW-1185">Reference proteome</keyword>
<sequence length="235" mass="25819">MSDDMLNTRRLRDPAKSDLLHLLDGVEQFSDEVFPATQALFESLAQGQAPHTLFITCADSRVSPEMITQTHPGELFVCRNIGNIVPAYGEMLGGVSAVVEYAVLALNVRQIVVCGHSDCGAMRGLAGTAPMTAEDMPTVNAWLRNAETARSVVQARKVDSGHLVQALVEENIRLQLMHLRTHPSVAGRLAQKRLDVQGWVYDIGHGRISVFNEDDDRFESLGEARTRIQREQGGS</sequence>
<dbReference type="GO" id="GO:0015976">
    <property type="term" value="P:carbon utilization"/>
    <property type="evidence" value="ECO:0007669"/>
    <property type="project" value="InterPro"/>
</dbReference>
<evidence type="ECO:0000313" key="9">
    <source>
        <dbReference type="EMBL" id="BCF88392.1"/>
    </source>
</evidence>